<dbReference type="EMBL" id="JARKIB010000038">
    <property type="protein sequence ID" value="KAJ7759958.1"/>
    <property type="molecule type" value="Genomic_DNA"/>
</dbReference>
<organism evidence="1 2">
    <name type="scientific">Mycena metata</name>
    <dbReference type="NCBI Taxonomy" id="1033252"/>
    <lineage>
        <taxon>Eukaryota</taxon>
        <taxon>Fungi</taxon>
        <taxon>Dikarya</taxon>
        <taxon>Basidiomycota</taxon>
        <taxon>Agaricomycotina</taxon>
        <taxon>Agaricomycetes</taxon>
        <taxon>Agaricomycetidae</taxon>
        <taxon>Agaricales</taxon>
        <taxon>Marasmiineae</taxon>
        <taxon>Mycenaceae</taxon>
        <taxon>Mycena</taxon>
    </lineage>
</organism>
<keyword evidence="2" id="KW-1185">Reference proteome</keyword>
<sequence>MATSSIHITPTAASYQLRNGRTQFVRTDTFDTSGLPRSVQIIKSDPNPYIFGTDGENVEVIVRGGTKGIMVNTLKASFTCVGDETHEFKWVPSADGFELMRTVASQLNEAVAKQPTQNTMSSVSGGISPYFWPPFCVYAINTKYIRLGPSNLQRHQVAGALVALLWRLDEKALAPTWEL</sequence>
<protein>
    <submittedName>
        <fullName evidence="1">Uncharacterized protein</fullName>
    </submittedName>
</protein>
<dbReference type="AlphaFoldDB" id="A0AAD7NHA1"/>
<name>A0AAD7NHA1_9AGAR</name>
<proteinExistence type="predicted"/>
<gene>
    <name evidence="1" type="ORF">B0H16DRAFT_1456670</name>
</gene>
<evidence type="ECO:0000313" key="2">
    <source>
        <dbReference type="Proteomes" id="UP001215598"/>
    </source>
</evidence>
<comment type="caution">
    <text evidence="1">The sequence shown here is derived from an EMBL/GenBank/DDBJ whole genome shotgun (WGS) entry which is preliminary data.</text>
</comment>
<reference evidence="1" key="1">
    <citation type="submission" date="2023-03" db="EMBL/GenBank/DDBJ databases">
        <title>Massive genome expansion in bonnet fungi (Mycena s.s.) driven by repeated elements and novel gene families across ecological guilds.</title>
        <authorList>
            <consortium name="Lawrence Berkeley National Laboratory"/>
            <person name="Harder C.B."/>
            <person name="Miyauchi S."/>
            <person name="Viragh M."/>
            <person name="Kuo A."/>
            <person name="Thoen E."/>
            <person name="Andreopoulos B."/>
            <person name="Lu D."/>
            <person name="Skrede I."/>
            <person name="Drula E."/>
            <person name="Henrissat B."/>
            <person name="Morin E."/>
            <person name="Kohler A."/>
            <person name="Barry K."/>
            <person name="LaButti K."/>
            <person name="Morin E."/>
            <person name="Salamov A."/>
            <person name="Lipzen A."/>
            <person name="Mereny Z."/>
            <person name="Hegedus B."/>
            <person name="Baldrian P."/>
            <person name="Stursova M."/>
            <person name="Weitz H."/>
            <person name="Taylor A."/>
            <person name="Grigoriev I.V."/>
            <person name="Nagy L.G."/>
            <person name="Martin F."/>
            <person name="Kauserud H."/>
        </authorList>
    </citation>
    <scope>NUCLEOTIDE SEQUENCE</scope>
    <source>
        <strain evidence="1">CBHHK182m</strain>
    </source>
</reference>
<evidence type="ECO:0000313" key="1">
    <source>
        <dbReference type="EMBL" id="KAJ7759958.1"/>
    </source>
</evidence>
<accession>A0AAD7NHA1</accession>
<dbReference type="Proteomes" id="UP001215598">
    <property type="component" value="Unassembled WGS sequence"/>
</dbReference>